<keyword evidence="7" id="KW-0573">Peptidoglycan synthesis</keyword>
<name>A0A9D2AYU5_9SPHI</name>
<reference evidence="17" key="2">
    <citation type="submission" date="2021-04" db="EMBL/GenBank/DDBJ databases">
        <authorList>
            <person name="Gilroy R."/>
        </authorList>
    </citation>
    <scope>NUCLEOTIDE SEQUENCE</scope>
    <source>
        <strain evidence="17">1719</strain>
    </source>
</reference>
<evidence type="ECO:0000256" key="9">
    <source>
        <dbReference type="ARBA" id="ARBA00023316"/>
    </source>
</evidence>
<proteinExistence type="inferred from homology"/>
<keyword evidence="9" id="KW-0961">Cell wall biogenesis/degradation</keyword>
<dbReference type="InterPro" id="IPR050068">
    <property type="entry name" value="MurA_subfamily"/>
</dbReference>
<evidence type="ECO:0000256" key="12">
    <source>
        <dbReference type="ARBA" id="ARBA00039754"/>
    </source>
</evidence>
<dbReference type="EMBL" id="DXEZ01000116">
    <property type="protein sequence ID" value="HIX54191.1"/>
    <property type="molecule type" value="Genomic_DNA"/>
</dbReference>
<keyword evidence="8" id="KW-0131">Cell cycle</keyword>
<evidence type="ECO:0000256" key="2">
    <source>
        <dbReference type="ARBA" id="ARBA00004752"/>
    </source>
</evidence>
<organism evidence="17 18">
    <name type="scientific">Candidatus Sphingobacterium stercoripullorum</name>
    <dbReference type="NCBI Taxonomy" id="2838759"/>
    <lineage>
        <taxon>Bacteria</taxon>
        <taxon>Pseudomonadati</taxon>
        <taxon>Bacteroidota</taxon>
        <taxon>Sphingobacteriia</taxon>
        <taxon>Sphingobacteriales</taxon>
        <taxon>Sphingobacteriaceae</taxon>
        <taxon>Sphingobacterium</taxon>
    </lineage>
</organism>
<evidence type="ECO:0000256" key="13">
    <source>
        <dbReference type="ARBA" id="ARBA00042443"/>
    </source>
</evidence>
<evidence type="ECO:0000313" key="18">
    <source>
        <dbReference type="Proteomes" id="UP000824156"/>
    </source>
</evidence>
<comment type="pathway">
    <text evidence="2">Cell wall biogenesis; peptidoglycan biosynthesis.</text>
</comment>
<dbReference type="Proteomes" id="UP000824156">
    <property type="component" value="Unassembled WGS sequence"/>
</dbReference>
<reference evidence="17" key="1">
    <citation type="journal article" date="2021" name="PeerJ">
        <title>Extensive microbial diversity within the chicken gut microbiome revealed by metagenomics and culture.</title>
        <authorList>
            <person name="Gilroy R."/>
            <person name="Ravi A."/>
            <person name="Getino M."/>
            <person name="Pursley I."/>
            <person name="Horton D.L."/>
            <person name="Alikhan N.F."/>
            <person name="Baker D."/>
            <person name="Gharbi K."/>
            <person name="Hall N."/>
            <person name="Watson M."/>
            <person name="Adriaenssens E.M."/>
            <person name="Foster-Nyarko E."/>
            <person name="Jarju S."/>
            <person name="Secka A."/>
            <person name="Antonio M."/>
            <person name="Oren A."/>
            <person name="Chaudhuri R.R."/>
            <person name="La Ragione R."/>
            <person name="Hildebrand F."/>
            <person name="Pallen M.J."/>
        </authorList>
    </citation>
    <scope>NUCLEOTIDE SEQUENCE</scope>
    <source>
        <strain evidence="17">1719</strain>
    </source>
</reference>
<evidence type="ECO:0000256" key="6">
    <source>
        <dbReference type="ARBA" id="ARBA00022960"/>
    </source>
</evidence>
<sequence>MEYKCLSDFLFKGENKNINISVSKNSPVNASLSLDGYKHSMVQIIALTIALKMKTVIVNPPIVSDTYVFIAIINELGGTAKIYNKRLFIDASTICNANIPFFLGKCIHGSMYLCPALLIALGKFEYYGSGGCQIGDSIDSHNRPFSHIASVIECFNHKISIESNRIIGNFGDNSDITELDIKNFSYSSEDLSGPLVGGATKTALLLSVNKQKFIIKNPYLKTDVYDMIDFLRLIGKKIDISDNSIVCSGNVMASSNQYIEFNLTQCISEIITYSTLALINNTNLTFLDLNKKTISLTLKPEI</sequence>
<dbReference type="InterPro" id="IPR001986">
    <property type="entry name" value="Enolpyruvate_Tfrase_dom"/>
</dbReference>
<evidence type="ECO:0000256" key="8">
    <source>
        <dbReference type="ARBA" id="ARBA00023306"/>
    </source>
</evidence>
<keyword evidence="6" id="KW-0133">Cell shape</keyword>
<dbReference type="InterPro" id="IPR013792">
    <property type="entry name" value="RNA3'P_cycl/enolpyr_Trfase_a/b"/>
</dbReference>
<comment type="catalytic activity">
    <reaction evidence="15">
        <text>phosphoenolpyruvate + UDP-N-acetyl-alpha-D-glucosamine = UDP-N-acetyl-3-O-(1-carboxyvinyl)-alpha-D-glucosamine + phosphate</text>
        <dbReference type="Rhea" id="RHEA:18681"/>
        <dbReference type="ChEBI" id="CHEBI:43474"/>
        <dbReference type="ChEBI" id="CHEBI:57705"/>
        <dbReference type="ChEBI" id="CHEBI:58702"/>
        <dbReference type="ChEBI" id="CHEBI:68483"/>
        <dbReference type="EC" id="2.5.1.7"/>
    </reaction>
</comment>
<evidence type="ECO:0000256" key="10">
    <source>
        <dbReference type="ARBA" id="ARBA00038367"/>
    </source>
</evidence>
<dbReference type="Gene3D" id="3.65.10.10">
    <property type="entry name" value="Enolpyruvate transferase domain"/>
    <property type="match status" value="2"/>
</dbReference>
<dbReference type="PANTHER" id="PTHR43783">
    <property type="entry name" value="UDP-N-ACETYLGLUCOSAMINE 1-CARBOXYVINYLTRANSFERASE"/>
    <property type="match status" value="1"/>
</dbReference>
<dbReference type="GO" id="GO:0051301">
    <property type="term" value="P:cell division"/>
    <property type="evidence" value="ECO:0007669"/>
    <property type="project" value="UniProtKB-KW"/>
</dbReference>
<comment type="similarity">
    <text evidence="10">Belongs to the EPSP synthase family. MurA subfamily.</text>
</comment>
<feature type="domain" description="Enolpyruvate transferase" evidence="16">
    <location>
        <begin position="23"/>
        <end position="287"/>
    </location>
</feature>
<dbReference type="GO" id="GO:0008760">
    <property type="term" value="F:UDP-N-acetylglucosamine 1-carboxyvinyltransferase activity"/>
    <property type="evidence" value="ECO:0007669"/>
    <property type="project" value="UniProtKB-EC"/>
</dbReference>
<evidence type="ECO:0000256" key="5">
    <source>
        <dbReference type="ARBA" id="ARBA00022679"/>
    </source>
</evidence>
<dbReference type="GO" id="GO:0005737">
    <property type="term" value="C:cytoplasm"/>
    <property type="evidence" value="ECO:0007669"/>
    <property type="project" value="UniProtKB-SubCell"/>
</dbReference>
<dbReference type="InterPro" id="IPR036968">
    <property type="entry name" value="Enolpyruvate_Tfrase_sf"/>
</dbReference>
<dbReference type="Pfam" id="PF00275">
    <property type="entry name" value="EPSP_synthase"/>
    <property type="match status" value="1"/>
</dbReference>
<evidence type="ECO:0000256" key="15">
    <source>
        <dbReference type="ARBA" id="ARBA00047527"/>
    </source>
</evidence>
<dbReference type="PANTHER" id="PTHR43783:SF1">
    <property type="entry name" value="UDP-N-ACETYLGLUCOSAMINE 1-CARBOXYVINYLTRANSFERASE"/>
    <property type="match status" value="1"/>
</dbReference>
<dbReference type="GO" id="GO:0009252">
    <property type="term" value="P:peptidoglycan biosynthetic process"/>
    <property type="evidence" value="ECO:0007669"/>
    <property type="project" value="UniProtKB-KW"/>
</dbReference>
<gene>
    <name evidence="17" type="ORF">H9853_04140</name>
</gene>
<evidence type="ECO:0000256" key="4">
    <source>
        <dbReference type="ARBA" id="ARBA00022618"/>
    </source>
</evidence>
<dbReference type="GO" id="GO:0008360">
    <property type="term" value="P:regulation of cell shape"/>
    <property type="evidence" value="ECO:0007669"/>
    <property type="project" value="UniProtKB-KW"/>
</dbReference>
<dbReference type="GO" id="GO:0071555">
    <property type="term" value="P:cell wall organization"/>
    <property type="evidence" value="ECO:0007669"/>
    <property type="project" value="UniProtKB-KW"/>
</dbReference>
<dbReference type="EC" id="2.5.1.7" evidence="11"/>
<dbReference type="AlphaFoldDB" id="A0A9D2AYU5"/>
<evidence type="ECO:0000256" key="3">
    <source>
        <dbReference type="ARBA" id="ARBA00022490"/>
    </source>
</evidence>
<keyword evidence="4" id="KW-0132">Cell division</keyword>
<evidence type="ECO:0000256" key="1">
    <source>
        <dbReference type="ARBA" id="ARBA00004496"/>
    </source>
</evidence>
<protein>
    <recommendedName>
        <fullName evidence="12">UDP-N-acetylglucosamine 1-carboxyvinyltransferase</fullName>
        <ecNumber evidence="11">2.5.1.7</ecNumber>
    </recommendedName>
    <alternativeName>
        <fullName evidence="13">Enoylpyruvate transferase</fullName>
    </alternativeName>
    <alternativeName>
        <fullName evidence="14">UDP-N-acetylglucosamine enolpyruvyl transferase</fullName>
    </alternativeName>
</protein>
<comment type="caution">
    <text evidence="17">The sequence shown here is derived from an EMBL/GenBank/DDBJ whole genome shotgun (WGS) entry which is preliminary data.</text>
</comment>
<keyword evidence="5" id="KW-0808">Transferase</keyword>
<evidence type="ECO:0000259" key="16">
    <source>
        <dbReference type="Pfam" id="PF00275"/>
    </source>
</evidence>
<evidence type="ECO:0000313" key="17">
    <source>
        <dbReference type="EMBL" id="HIX54191.1"/>
    </source>
</evidence>
<comment type="subcellular location">
    <subcellularLocation>
        <location evidence="1">Cytoplasm</location>
    </subcellularLocation>
</comment>
<evidence type="ECO:0000256" key="11">
    <source>
        <dbReference type="ARBA" id="ARBA00039108"/>
    </source>
</evidence>
<evidence type="ECO:0000256" key="7">
    <source>
        <dbReference type="ARBA" id="ARBA00022984"/>
    </source>
</evidence>
<accession>A0A9D2AYU5</accession>
<evidence type="ECO:0000256" key="14">
    <source>
        <dbReference type="ARBA" id="ARBA00042842"/>
    </source>
</evidence>
<keyword evidence="3" id="KW-0963">Cytoplasm</keyword>
<dbReference type="SUPFAM" id="SSF55205">
    <property type="entry name" value="EPT/RTPC-like"/>
    <property type="match status" value="1"/>
</dbReference>